<evidence type="ECO:0000256" key="3">
    <source>
        <dbReference type="ARBA" id="ARBA00023054"/>
    </source>
</evidence>
<dbReference type="AlphaFoldDB" id="A0A7J8J8G8"/>
<comment type="similarity">
    <text evidence="1">Belongs to the FAM193 family.</text>
</comment>
<feature type="domain" description="FAM193 C-terminal" evidence="6">
    <location>
        <begin position="1026"/>
        <end position="1077"/>
    </location>
</feature>
<dbReference type="InParanoid" id="A0A7J8J8G8"/>
<dbReference type="InterPro" id="IPR029717">
    <property type="entry name" value="FAM193"/>
</dbReference>
<evidence type="ECO:0000256" key="5">
    <source>
        <dbReference type="SAM" id="MobiDB-lite"/>
    </source>
</evidence>
<gene>
    <name evidence="7" type="ORF">HJG59_009645</name>
</gene>
<feature type="compositionally biased region" description="Basic residues" evidence="5">
    <location>
        <begin position="9"/>
        <end position="19"/>
    </location>
</feature>
<evidence type="ECO:0000256" key="2">
    <source>
        <dbReference type="ARBA" id="ARBA00022553"/>
    </source>
</evidence>
<sequence>MSRPNAKGGAKRRKNKRGGGGKDPSGVSSIRNSPSAVLCGSQATVIAAPLSTAVANSPHSVSEYVGSAALGGYLETSFNVVSTQRTPPYPAVDYCVLCRNKRKDSSFLESGIKAASKLGLSIAPKGSSVPHKLLWVCLHCQWTVEKLRIYGSLDQSAQGQDLLVHGSLGGSLAEEAEGGRLALGAQPPPLDTACAPEACNKPREISTETDLESQQLQNYWSELRYIVCCIYRGAETPLVPDKEGVKELVDRLCKSDPSQLYQRLDQQARDYVLEMKIGLLRQLSAASRVGVPSCLQSPLQAHQFISLLLKEYSTLCQAARTISTFLVTLENKHLNAFQVTWEMHNKHLFENLVFAEPLLQSNLPALVSQIRLGITMPSACSEDTYSTLLQQYQRLEEELRRVAKEWLECQKRVSTYISEKMTMKTKLTKDLKHFKQRQFHEEQLTNKKAGTGENFMDAMRHVLSSPPCVPDCPYDCSHSHILRSSIMKPPTISNTHQLPLQVGSAADCLSESHLPSMSLESSGPHSSSSITTQQLPRLIGTGTISTPAFCSEDEVASLSAKFSGIYPFNNNNTDVVNNMRSDALGDPEGLLLSGSTLALPACYNPNCEGQCCKKSIYDPQQEGRDKSADKDSCSEHSSSTSTSSCVCACACTCTCTNQKEGKYCDYCCEFFKHSWPSAIPRGRNYEDMREKLRFRLAKRKEEQSKKTDQLSEQERIVDHRTVEDLLQFINSTETKPVSSARTAKRARHKQRKLEEKARLEAEAEAQEQVQLREEQRQREQRQQEERQLEEEVDLRLTEEFQQLQKLGVVKKERKSKDFLKLDMLGGNFKAATRSVPDSAHMHSGSQEQTETPKTSSHSPSRHADHTGPGAHGDSRLVLPKEVSGKQQEPLSFLLDIKHHHKKGIGKKKPKQGWKASSEPTRRPAEFLRASEGQPRPQPQNEAKAKVLDLTSLAEQKKKERKANRNNNNKKQMNQVKDGKASPGPTEPACPIRQAYNKLALVDLPQPRGKSKKNRKKKEDRDDSSLDDVFMPKDIDLDNVDMDETEREVEYFKRFCLDSARQTRQRLSINWSNFSLKKPPLLHTE</sequence>
<feature type="compositionally biased region" description="Polar residues" evidence="5">
    <location>
        <begin position="843"/>
        <end position="858"/>
    </location>
</feature>
<evidence type="ECO:0000256" key="1">
    <source>
        <dbReference type="ARBA" id="ARBA00009689"/>
    </source>
</evidence>
<feature type="compositionally biased region" description="Basic residues" evidence="5">
    <location>
        <begin position="897"/>
        <end position="911"/>
    </location>
</feature>
<organism evidence="7 8">
    <name type="scientific">Molossus molossus</name>
    <name type="common">Pallas' mastiff bat</name>
    <name type="synonym">Vespertilio molossus</name>
    <dbReference type="NCBI Taxonomy" id="27622"/>
    <lineage>
        <taxon>Eukaryota</taxon>
        <taxon>Metazoa</taxon>
        <taxon>Chordata</taxon>
        <taxon>Craniata</taxon>
        <taxon>Vertebrata</taxon>
        <taxon>Euteleostomi</taxon>
        <taxon>Mammalia</taxon>
        <taxon>Eutheria</taxon>
        <taxon>Laurasiatheria</taxon>
        <taxon>Chiroptera</taxon>
        <taxon>Yangochiroptera</taxon>
        <taxon>Molossidae</taxon>
        <taxon>Molossus</taxon>
    </lineage>
</organism>
<dbReference type="PANTHER" id="PTHR15109:SF2">
    <property type="entry name" value="PROTEIN FAM193A"/>
    <property type="match status" value="1"/>
</dbReference>
<feature type="compositionally biased region" description="Basic and acidic residues" evidence="5">
    <location>
        <begin position="752"/>
        <end position="761"/>
    </location>
</feature>
<dbReference type="EMBL" id="JACASF010000002">
    <property type="protein sequence ID" value="KAF6492442.1"/>
    <property type="molecule type" value="Genomic_DNA"/>
</dbReference>
<reference evidence="7 8" key="1">
    <citation type="journal article" date="2020" name="Nature">
        <title>Six reference-quality genomes reveal evolution of bat adaptations.</title>
        <authorList>
            <person name="Jebb D."/>
            <person name="Huang Z."/>
            <person name="Pippel M."/>
            <person name="Hughes G.M."/>
            <person name="Lavrichenko K."/>
            <person name="Devanna P."/>
            <person name="Winkler S."/>
            <person name="Jermiin L.S."/>
            <person name="Skirmuntt E.C."/>
            <person name="Katzourakis A."/>
            <person name="Burkitt-Gray L."/>
            <person name="Ray D.A."/>
            <person name="Sullivan K.A.M."/>
            <person name="Roscito J.G."/>
            <person name="Kirilenko B.M."/>
            <person name="Davalos L.M."/>
            <person name="Corthals A.P."/>
            <person name="Power M.L."/>
            <person name="Jones G."/>
            <person name="Ransome R.D."/>
            <person name="Dechmann D.K.N."/>
            <person name="Locatelli A.G."/>
            <person name="Puechmaille S.J."/>
            <person name="Fedrigo O."/>
            <person name="Jarvis E.D."/>
            <person name="Hiller M."/>
            <person name="Vernes S.C."/>
            <person name="Myers E.W."/>
            <person name="Teeling E.C."/>
        </authorList>
    </citation>
    <scope>NUCLEOTIDE SEQUENCE [LARGE SCALE GENOMIC DNA]</scope>
    <source>
        <strain evidence="7">MMolMol1</strain>
        <tissue evidence="7">Muscle</tissue>
    </source>
</reference>
<dbReference type="InterPro" id="IPR031802">
    <property type="entry name" value="FAM193_C"/>
</dbReference>
<keyword evidence="8" id="KW-1185">Reference proteome</keyword>
<dbReference type="OrthoDB" id="10044608at2759"/>
<evidence type="ECO:0000256" key="4">
    <source>
        <dbReference type="SAM" id="Coils"/>
    </source>
</evidence>
<proteinExistence type="inferred from homology"/>
<feature type="compositionally biased region" description="Basic and acidic residues" evidence="5">
    <location>
        <begin position="621"/>
        <end position="634"/>
    </location>
</feature>
<protein>
    <recommendedName>
        <fullName evidence="6">FAM193 C-terminal domain-containing protein</fullName>
    </recommendedName>
</protein>
<feature type="region of interest" description="Disordered" evidence="5">
    <location>
        <begin position="832"/>
        <end position="1029"/>
    </location>
</feature>
<feature type="region of interest" description="Disordered" evidence="5">
    <location>
        <begin position="733"/>
        <end position="761"/>
    </location>
</feature>
<evidence type="ECO:0000313" key="7">
    <source>
        <dbReference type="EMBL" id="KAF6492442.1"/>
    </source>
</evidence>
<evidence type="ECO:0000313" key="8">
    <source>
        <dbReference type="Proteomes" id="UP000550707"/>
    </source>
</evidence>
<keyword evidence="2" id="KW-0597">Phosphoprotein</keyword>
<feature type="region of interest" description="Disordered" evidence="5">
    <location>
        <begin position="1"/>
        <end position="33"/>
    </location>
</feature>
<feature type="compositionally biased region" description="Basic and acidic residues" evidence="5">
    <location>
        <begin position="1016"/>
        <end position="1029"/>
    </location>
</feature>
<feature type="region of interest" description="Disordered" evidence="5">
    <location>
        <begin position="513"/>
        <end position="532"/>
    </location>
</feature>
<evidence type="ECO:0000259" key="6">
    <source>
        <dbReference type="Pfam" id="PF15914"/>
    </source>
</evidence>
<keyword evidence="3 4" id="KW-0175">Coiled coil</keyword>
<dbReference type="Proteomes" id="UP000550707">
    <property type="component" value="Unassembled WGS sequence"/>
</dbReference>
<dbReference type="Pfam" id="PF15914">
    <property type="entry name" value="FAM193_C"/>
    <property type="match status" value="1"/>
</dbReference>
<feature type="coiled-coil region" evidence="4">
    <location>
        <begin position="378"/>
        <end position="412"/>
    </location>
</feature>
<comment type="caution">
    <text evidence="7">The sequence shown here is derived from an EMBL/GenBank/DDBJ whole genome shotgun (WGS) entry which is preliminary data.</text>
</comment>
<dbReference type="PANTHER" id="PTHR15109">
    <property type="entry name" value="AGAP004327-PA"/>
    <property type="match status" value="1"/>
</dbReference>
<feature type="compositionally biased region" description="Low complexity" evidence="5">
    <location>
        <begin position="516"/>
        <end position="529"/>
    </location>
</feature>
<feature type="region of interest" description="Disordered" evidence="5">
    <location>
        <begin position="620"/>
        <end position="642"/>
    </location>
</feature>
<accession>A0A7J8J8G8</accession>
<name>A0A7J8J8G8_MOLMO</name>
<feature type="compositionally biased region" description="Basic residues" evidence="5">
    <location>
        <begin position="742"/>
        <end position="751"/>
    </location>
</feature>